<organism evidence="2 3">
    <name type="scientific">Sclerotinia trifoliorum</name>
    <dbReference type="NCBI Taxonomy" id="28548"/>
    <lineage>
        <taxon>Eukaryota</taxon>
        <taxon>Fungi</taxon>
        <taxon>Dikarya</taxon>
        <taxon>Ascomycota</taxon>
        <taxon>Pezizomycotina</taxon>
        <taxon>Leotiomycetes</taxon>
        <taxon>Helotiales</taxon>
        <taxon>Sclerotiniaceae</taxon>
        <taxon>Sclerotinia</taxon>
    </lineage>
</organism>
<keyword evidence="3" id="KW-1185">Reference proteome</keyword>
<dbReference type="EMBL" id="CAJHIA010000033">
    <property type="protein sequence ID" value="CAD6449069.1"/>
    <property type="molecule type" value="Genomic_DNA"/>
</dbReference>
<name>A0A8H2W234_9HELO</name>
<accession>A0A8H2W234</accession>
<feature type="region of interest" description="Disordered" evidence="1">
    <location>
        <begin position="87"/>
        <end position="109"/>
    </location>
</feature>
<sequence>MKKAPRGIKCTRKLQLQSKLTIHKTRTKLMKKKSVMASKKLPTIMDWKCTAEKVTESLPGKGQTLDGKTESKGKGISKFEENDVSDWCSKKEGPLDSDDDADGDRPIQVFSPEELASGDRFIVDATKLHKREIERIILFHGVFCKAYNDIVYYTQYHSKIEDSHIERVNSKGGAVEGQFCPANHLDEIMEAKNKIEGVDDIPGTLYTPKVVLQRIQDGFSSLQQIWQKIVEESLSAVTSRDLTIPIQKIDEIEKMQFIMKAIDIIDGDSQSTNEIRIQGPECTHPACDDCACYYEAGRLNRDKDEDKEALRNLPIGKYLSLGTKSPIKKSTSSSITRTTGCACGTLCAGPSRSR</sequence>
<evidence type="ECO:0000256" key="1">
    <source>
        <dbReference type="SAM" id="MobiDB-lite"/>
    </source>
</evidence>
<evidence type="ECO:0000313" key="2">
    <source>
        <dbReference type="EMBL" id="CAD6449069.1"/>
    </source>
</evidence>
<proteinExistence type="predicted"/>
<dbReference type="AlphaFoldDB" id="A0A8H2W234"/>
<dbReference type="OrthoDB" id="3553488at2759"/>
<protein>
    <submittedName>
        <fullName evidence="2">3554ae4a-292a-4429-8472-669fa190c2f3</fullName>
    </submittedName>
</protein>
<gene>
    <name evidence="2" type="ORF">SCLTRI_LOCUS8862</name>
</gene>
<comment type="caution">
    <text evidence="2">The sequence shown here is derived from an EMBL/GenBank/DDBJ whole genome shotgun (WGS) entry which is preliminary data.</text>
</comment>
<dbReference type="Proteomes" id="UP000624404">
    <property type="component" value="Unassembled WGS sequence"/>
</dbReference>
<evidence type="ECO:0000313" key="3">
    <source>
        <dbReference type="Proteomes" id="UP000624404"/>
    </source>
</evidence>
<reference evidence="2" key="1">
    <citation type="submission" date="2020-10" db="EMBL/GenBank/DDBJ databases">
        <authorList>
            <person name="Kusch S."/>
        </authorList>
    </citation>
    <scope>NUCLEOTIDE SEQUENCE</scope>
    <source>
        <strain evidence="2">SwB9</strain>
    </source>
</reference>